<feature type="domain" description="GOST seven transmembrane" evidence="8">
    <location>
        <begin position="211"/>
        <end position="453"/>
    </location>
</feature>
<reference evidence="9 10" key="1">
    <citation type="submission" date="2017-12" db="EMBL/GenBank/DDBJ databases">
        <title>Sequencing, de novo assembly and annotation of complete genome of a new Thraustochytrid species, strain FCC1311.</title>
        <authorList>
            <person name="Sedici K."/>
            <person name="Godart F."/>
            <person name="Aiese Cigliano R."/>
            <person name="Sanseverino W."/>
            <person name="Barakat M."/>
            <person name="Ortet P."/>
            <person name="Marechal E."/>
            <person name="Cagnac O."/>
            <person name="Amato A."/>
        </authorList>
    </citation>
    <scope>NUCLEOTIDE SEQUENCE [LARGE SCALE GENOMIC DNA]</scope>
</reference>
<protein>
    <submittedName>
        <fullName evidence="9">Transmembrane protein 87A</fullName>
    </submittedName>
</protein>
<dbReference type="Proteomes" id="UP000241890">
    <property type="component" value="Unassembled WGS sequence"/>
</dbReference>
<feature type="transmembrane region" description="Helical" evidence="6">
    <location>
        <begin position="244"/>
        <end position="261"/>
    </location>
</feature>
<proteinExistence type="predicted"/>
<feature type="transmembrane region" description="Helical" evidence="6">
    <location>
        <begin position="281"/>
        <end position="304"/>
    </location>
</feature>
<gene>
    <name evidence="9" type="ORF">FCC1311_022992</name>
</gene>
<keyword evidence="10" id="KW-1185">Reference proteome</keyword>
<keyword evidence="4 6" id="KW-1133">Transmembrane helix</keyword>
<dbReference type="GO" id="GO:0016020">
    <property type="term" value="C:membrane"/>
    <property type="evidence" value="ECO:0007669"/>
    <property type="project" value="UniProtKB-SubCell"/>
</dbReference>
<dbReference type="AlphaFoldDB" id="A0A2R5G6Y7"/>
<feature type="transmembrane region" description="Helical" evidence="6">
    <location>
        <begin position="393"/>
        <end position="410"/>
    </location>
</feature>
<evidence type="ECO:0000256" key="1">
    <source>
        <dbReference type="ARBA" id="ARBA00004141"/>
    </source>
</evidence>
<dbReference type="PANTHER" id="PTHR21229:SF1">
    <property type="entry name" value="GH17801P"/>
    <property type="match status" value="1"/>
</dbReference>
<evidence type="ECO:0000256" key="5">
    <source>
        <dbReference type="ARBA" id="ARBA00023136"/>
    </source>
</evidence>
<dbReference type="InParanoid" id="A0A2R5G6Y7"/>
<feature type="transmembrane region" description="Helical" evidence="6">
    <location>
        <begin position="353"/>
        <end position="372"/>
    </location>
</feature>
<evidence type="ECO:0000256" key="2">
    <source>
        <dbReference type="ARBA" id="ARBA00022692"/>
    </source>
</evidence>
<feature type="transmembrane region" description="Helical" evidence="6">
    <location>
        <begin position="212"/>
        <end position="232"/>
    </location>
</feature>
<keyword evidence="2 6" id="KW-0812">Transmembrane</keyword>
<evidence type="ECO:0000259" key="8">
    <source>
        <dbReference type="Pfam" id="PF06814"/>
    </source>
</evidence>
<comment type="subcellular location">
    <subcellularLocation>
        <location evidence="1">Membrane</location>
        <topology evidence="1">Multi-pass membrane protein</topology>
    </subcellularLocation>
</comment>
<evidence type="ECO:0000256" key="7">
    <source>
        <dbReference type="SAM" id="SignalP"/>
    </source>
</evidence>
<dbReference type="OrthoDB" id="19932at2759"/>
<organism evidence="9 10">
    <name type="scientific">Hondaea fermentalgiana</name>
    <dbReference type="NCBI Taxonomy" id="2315210"/>
    <lineage>
        <taxon>Eukaryota</taxon>
        <taxon>Sar</taxon>
        <taxon>Stramenopiles</taxon>
        <taxon>Bigyra</taxon>
        <taxon>Labyrinthulomycetes</taxon>
        <taxon>Thraustochytrida</taxon>
        <taxon>Thraustochytriidae</taxon>
        <taxon>Hondaea</taxon>
    </lineage>
</organism>
<dbReference type="PANTHER" id="PTHR21229">
    <property type="entry name" value="LUNG SEVEN TRANSMEMBRANE RECEPTOR"/>
    <property type="match status" value="1"/>
</dbReference>
<evidence type="ECO:0000256" key="3">
    <source>
        <dbReference type="ARBA" id="ARBA00022729"/>
    </source>
</evidence>
<evidence type="ECO:0000313" key="10">
    <source>
        <dbReference type="Proteomes" id="UP000241890"/>
    </source>
</evidence>
<name>A0A2R5G6Y7_9STRA</name>
<dbReference type="EMBL" id="BEYU01000019">
    <property type="protein sequence ID" value="GBG26079.1"/>
    <property type="molecule type" value="Genomic_DNA"/>
</dbReference>
<dbReference type="GO" id="GO:0005794">
    <property type="term" value="C:Golgi apparatus"/>
    <property type="evidence" value="ECO:0007669"/>
    <property type="project" value="TreeGrafter"/>
</dbReference>
<dbReference type="Pfam" id="PF06814">
    <property type="entry name" value="GOST_TM"/>
    <property type="match status" value="1"/>
</dbReference>
<evidence type="ECO:0000313" key="9">
    <source>
        <dbReference type="EMBL" id="GBG26079.1"/>
    </source>
</evidence>
<feature type="transmembrane region" description="Helical" evidence="6">
    <location>
        <begin position="316"/>
        <end position="333"/>
    </location>
</feature>
<keyword evidence="3 7" id="KW-0732">Signal</keyword>
<evidence type="ECO:0000256" key="6">
    <source>
        <dbReference type="SAM" id="Phobius"/>
    </source>
</evidence>
<evidence type="ECO:0000256" key="4">
    <source>
        <dbReference type="ARBA" id="ARBA00022989"/>
    </source>
</evidence>
<accession>A0A2R5G6Y7</accession>
<keyword evidence="5 6" id="KW-0472">Membrane</keyword>
<sequence length="483" mass="54502">MPRSSYALVMALAMLATSTQQALAAVNTYNAEKLENNFLMFRKNAMYAMSDAPYVIASENARSVIEISLKFNVPPELAADPNTLVQVSAFPAEDYKYLGINVEDAGSSAEGSPGERLYCCSESMAAEGAVCTVPHSLIFSPGAHDVVSWDVMPDGEGEARLFRTYTIEKKGFYYLVINFCNPTSSEIEVTGETRWVNPYGFLPAEVYGFLGFYFYMSIAYVVASMVWTYLCGRHWRELHQLQNCISVVLAFGLLESFLRYYDFYHFNLYGTRSKFFMFTGLFFLCVKKTVSRMLVLVVAMGFGVLRPSLGENANKIAALGGAHFLLSYLHLVITQLNHSRALTFGGFLLEVPVVAVDFIIFMWSFSSLAVIIKSLGARRQETKLDLYVSFRRILVAAVVVGCAWSVFFAYCIRTNYVDLHWQDFYKLEAFWDVLYFAVLLAIIYLWAPSASSQRYAYDKVDGFDPRDEEYATGLEDVKKPNED</sequence>
<feature type="transmembrane region" description="Helical" evidence="6">
    <location>
        <begin position="430"/>
        <end position="447"/>
    </location>
</feature>
<feature type="chain" id="PRO_5015353295" evidence="7">
    <location>
        <begin position="25"/>
        <end position="483"/>
    </location>
</feature>
<feature type="signal peptide" evidence="7">
    <location>
        <begin position="1"/>
        <end position="24"/>
    </location>
</feature>
<dbReference type="InterPro" id="IPR009637">
    <property type="entry name" value="GPR107/GPR108-like"/>
</dbReference>
<dbReference type="InterPro" id="IPR053937">
    <property type="entry name" value="GOST_TM"/>
</dbReference>
<comment type="caution">
    <text evidence="9">The sequence shown here is derived from an EMBL/GenBank/DDBJ whole genome shotgun (WGS) entry which is preliminary data.</text>
</comment>